<accession>A0A8T3DW81</accession>
<keyword evidence="9" id="KW-1185">Reference proteome</keyword>
<evidence type="ECO:0000256" key="2">
    <source>
        <dbReference type="ARBA" id="ARBA00022525"/>
    </source>
</evidence>
<sequence>MPTIIVEHILVTGDERERILPDCGWSLQTGAMWAGLGLVLALSLLPGGGAETEGGGEGTRCKLAPTWSIGEASRMDNLRLKLEKHGLMNVTYMVVNHQGKMSQQLHNLLQQKLPESIPLYKQNPEEPDVWQALSGDKDDFLIYDRCGRLTYHISLPYSILTTPYVEEAVRETYCKNICGSCQYDSPQQQEACNRTVEAVPDVQPEREEEVGATGRHSHDRGHGHHHGHHGDRRGQGGHHGSTERQGHGNGGQHQHVHHTHHGHTPDHAQHGQGHAHYHIQHGQGQVAFDAHHEEALDAPQRP</sequence>
<name>A0A8T3DW81_9TELE</name>
<reference evidence="8" key="1">
    <citation type="submission" date="2021-01" db="EMBL/GenBank/DDBJ databases">
        <authorList>
            <person name="Zahm M."/>
            <person name="Roques C."/>
            <person name="Cabau C."/>
            <person name="Klopp C."/>
            <person name="Donnadieu C."/>
            <person name="Jouanno E."/>
            <person name="Lampietro C."/>
            <person name="Louis A."/>
            <person name="Herpin A."/>
            <person name="Echchiki A."/>
            <person name="Berthelot C."/>
            <person name="Parey E."/>
            <person name="Roest-Crollius H."/>
            <person name="Braasch I."/>
            <person name="Postlethwait J."/>
            <person name="Bobe J."/>
            <person name="Montfort J."/>
            <person name="Bouchez O."/>
            <person name="Begum T."/>
            <person name="Mejri S."/>
            <person name="Adams A."/>
            <person name="Chen W.-J."/>
            <person name="Guiguen Y."/>
        </authorList>
    </citation>
    <scope>NUCLEOTIDE SEQUENCE</scope>
    <source>
        <tissue evidence="8">Blood</tissue>
    </source>
</reference>
<dbReference type="OrthoDB" id="6134775at2759"/>
<organism evidence="8 9">
    <name type="scientific">Albula goreensis</name>
    <dbReference type="NCBI Taxonomy" id="1534307"/>
    <lineage>
        <taxon>Eukaryota</taxon>
        <taxon>Metazoa</taxon>
        <taxon>Chordata</taxon>
        <taxon>Craniata</taxon>
        <taxon>Vertebrata</taxon>
        <taxon>Euteleostomi</taxon>
        <taxon>Actinopterygii</taxon>
        <taxon>Neopterygii</taxon>
        <taxon>Teleostei</taxon>
        <taxon>Albuliformes</taxon>
        <taxon>Albulidae</taxon>
        <taxon>Albula</taxon>
    </lineage>
</organism>
<evidence type="ECO:0000256" key="4">
    <source>
        <dbReference type="ARBA" id="ARBA00022933"/>
    </source>
</evidence>
<comment type="caution">
    <text evidence="8">The sequence shown here is derived from an EMBL/GenBank/DDBJ whole genome shotgun (WGS) entry which is preliminary data.</text>
</comment>
<dbReference type="PANTHER" id="PTHR10105:SF3">
    <property type="entry name" value="SELENOPROTEIN P"/>
    <property type="match status" value="1"/>
</dbReference>
<gene>
    <name evidence="8" type="ORF">AGOR_G00046390</name>
</gene>
<dbReference type="EMBL" id="JAERUA010000004">
    <property type="protein sequence ID" value="KAI1900084.1"/>
    <property type="molecule type" value="Genomic_DNA"/>
</dbReference>
<evidence type="ECO:0000259" key="7">
    <source>
        <dbReference type="Pfam" id="PF04592"/>
    </source>
</evidence>
<feature type="region of interest" description="Disordered" evidence="6">
    <location>
        <begin position="199"/>
        <end position="278"/>
    </location>
</feature>
<dbReference type="Proteomes" id="UP000829720">
    <property type="component" value="Unassembled WGS sequence"/>
</dbReference>
<evidence type="ECO:0000256" key="6">
    <source>
        <dbReference type="SAM" id="MobiDB-lite"/>
    </source>
</evidence>
<dbReference type="GO" id="GO:0005576">
    <property type="term" value="C:extracellular region"/>
    <property type="evidence" value="ECO:0007669"/>
    <property type="project" value="UniProtKB-SubCell"/>
</dbReference>
<comment type="subcellular location">
    <subcellularLocation>
        <location evidence="1">Secreted</location>
    </subcellularLocation>
</comment>
<dbReference type="AlphaFoldDB" id="A0A8T3DW81"/>
<dbReference type="GO" id="GO:0008430">
    <property type="term" value="F:selenium binding"/>
    <property type="evidence" value="ECO:0007669"/>
    <property type="project" value="InterPro"/>
</dbReference>
<evidence type="ECO:0000313" key="9">
    <source>
        <dbReference type="Proteomes" id="UP000829720"/>
    </source>
</evidence>
<keyword evidence="3" id="KW-0732">Signal</keyword>
<feature type="compositionally biased region" description="Basic residues" evidence="6">
    <location>
        <begin position="215"/>
        <end position="231"/>
    </location>
</feature>
<keyword evidence="2" id="KW-0964">Secreted</keyword>
<protein>
    <recommendedName>
        <fullName evidence="7">Selenoprotein P N-terminal domain-containing protein</fullName>
    </recommendedName>
</protein>
<dbReference type="GO" id="GO:0001887">
    <property type="term" value="P:selenium compound metabolic process"/>
    <property type="evidence" value="ECO:0007669"/>
    <property type="project" value="TreeGrafter"/>
</dbReference>
<evidence type="ECO:0000256" key="1">
    <source>
        <dbReference type="ARBA" id="ARBA00004613"/>
    </source>
</evidence>
<dbReference type="InterPro" id="IPR037941">
    <property type="entry name" value="SeP"/>
</dbReference>
<keyword evidence="5" id="KW-0325">Glycoprotein</keyword>
<evidence type="ECO:0000256" key="5">
    <source>
        <dbReference type="ARBA" id="ARBA00023180"/>
    </source>
</evidence>
<keyword evidence="4" id="KW-0712">Selenocysteine</keyword>
<evidence type="ECO:0000256" key="3">
    <source>
        <dbReference type="ARBA" id="ARBA00022729"/>
    </source>
</evidence>
<dbReference type="InterPro" id="IPR007671">
    <property type="entry name" value="Selenoprotein-P_N"/>
</dbReference>
<dbReference type="Pfam" id="PF04592">
    <property type="entry name" value="SelP_N"/>
    <property type="match status" value="1"/>
</dbReference>
<evidence type="ECO:0000313" key="8">
    <source>
        <dbReference type="EMBL" id="KAI1900084.1"/>
    </source>
</evidence>
<dbReference type="PANTHER" id="PTHR10105">
    <property type="entry name" value="SELENOPROTEIN P"/>
    <property type="match status" value="1"/>
</dbReference>
<feature type="domain" description="Selenoprotein P N-terminal" evidence="7">
    <location>
        <begin position="72"/>
        <end position="262"/>
    </location>
</feature>
<proteinExistence type="predicted"/>